<feature type="domain" description="HTH arsR-type" evidence="4">
    <location>
        <begin position="248"/>
        <end position="323"/>
    </location>
</feature>
<dbReference type="InterPro" id="IPR001845">
    <property type="entry name" value="HTH_ArsR_DNA-bd_dom"/>
</dbReference>
<dbReference type="RefSeq" id="WP_149769653.1">
    <property type="nucleotide sequence ID" value="NZ_VDFQ02000003.1"/>
</dbReference>
<dbReference type="SMART" id="SM00418">
    <property type="entry name" value="HTH_ARSR"/>
    <property type="match status" value="1"/>
</dbReference>
<dbReference type="InterPro" id="IPR051011">
    <property type="entry name" value="Metal_resp_trans_reg"/>
</dbReference>
<dbReference type="CDD" id="cd00090">
    <property type="entry name" value="HTH_ARSR"/>
    <property type="match status" value="1"/>
</dbReference>
<evidence type="ECO:0000313" key="5">
    <source>
        <dbReference type="EMBL" id="KAA1422703.1"/>
    </source>
</evidence>
<dbReference type="SUPFAM" id="SSF46785">
    <property type="entry name" value="Winged helix' DNA-binding domain"/>
    <property type="match status" value="1"/>
</dbReference>
<organism evidence="5 6">
    <name type="scientific">Mumia zhuanghuii</name>
    <dbReference type="NCBI Taxonomy" id="2585211"/>
    <lineage>
        <taxon>Bacteria</taxon>
        <taxon>Bacillati</taxon>
        <taxon>Actinomycetota</taxon>
        <taxon>Actinomycetes</taxon>
        <taxon>Propionibacteriales</taxon>
        <taxon>Nocardioidaceae</taxon>
        <taxon>Mumia</taxon>
    </lineage>
</organism>
<dbReference type="EMBL" id="VDFQ02000003">
    <property type="protein sequence ID" value="KAA1422703.1"/>
    <property type="molecule type" value="Genomic_DNA"/>
</dbReference>
<evidence type="ECO:0000259" key="4">
    <source>
        <dbReference type="SMART" id="SM00418"/>
    </source>
</evidence>
<keyword evidence="2" id="KW-0238">DNA-binding</keyword>
<dbReference type="AlphaFoldDB" id="A0A5Q6RX92"/>
<dbReference type="OrthoDB" id="3460651at2"/>
<dbReference type="GO" id="GO:0003677">
    <property type="term" value="F:DNA binding"/>
    <property type="evidence" value="ECO:0007669"/>
    <property type="project" value="UniProtKB-KW"/>
</dbReference>
<comment type="caution">
    <text evidence="5">The sequence shown here is derived from an EMBL/GenBank/DDBJ whole genome shotgun (WGS) entry which is preliminary data.</text>
</comment>
<dbReference type="Gene3D" id="1.10.10.10">
    <property type="entry name" value="Winged helix-like DNA-binding domain superfamily/Winged helix DNA-binding domain"/>
    <property type="match status" value="1"/>
</dbReference>
<dbReference type="Pfam" id="PF19361">
    <property type="entry name" value="DUF5937"/>
    <property type="match status" value="1"/>
</dbReference>
<evidence type="ECO:0000256" key="2">
    <source>
        <dbReference type="ARBA" id="ARBA00023125"/>
    </source>
</evidence>
<dbReference type="PANTHER" id="PTHR43132:SF6">
    <property type="entry name" value="HTH-TYPE TRANSCRIPTIONAL REPRESSOR CZRA"/>
    <property type="match status" value="1"/>
</dbReference>
<protein>
    <submittedName>
        <fullName evidence="5">Helix-turn-helix domain-containing protein</fullName>
    </submittedName>
</protein>
<proteinExistence type="predicted"/>
<evidence type="ECO:0000313" key="6">
    <source>
        <dbReference type="Proteomes" id="UP000307768"/>
    </source>
</evidence>
<gene>
    <name evidence="5" type="ORF">FE697_011025</name>
</gene>
<dbReference type="GO" id="GO:0003700">
    <property type="term" value="F:DNA-binding transcription factor activity"/>
    <property type="evidence" value="ECO:0007669"/>
    <property type="project" value="InterPro"/>
</dbReference>
<dbReference type="InterPro" id="IPR036388">
    <property type="entry name" value="WH-like_DNA-bd_sf"/>
</dbReference>
<keyword evidence="1" id="KW-0805">Transcription regulation</keyword>
<name>A0A5Q6RX92_9ACTN</name>
<accession>A0A5Q6RX92</accession>
<evidence type="ECO:0000256" key="3">
    <source>
        <dbReference type="ARBA" id="ARBA00023163"/>
    </source>
</evidence>
<dbReference type="InterPro" id="IPR011991">
    <property type="entry name" value="ArsR-like_HTH"/>
</dbReference>
<dbReference type="PANTHER" id="PTHR43132">
    <property type="entry name" value="ARSENICAL RESISTANCE OPERON REPRESSOR ARSR-RELATED"/>
    <property type="match status" value="1"/>
</dbReference>
<dbReference type="Pfam" id="PF12840">
    <property type="entry name" value="HTH_20"/>
    <property type="match status" value="1"/>
</dbReference>
<dbReference type="Proteomes" id="UP000307768">
    <property type="component" value="Unassembled WGS sequence"/>
</dbReference>
<evidence type="ECO:0000256" key="1">
    <source>
        <dbReference type="ARBA" id="ARBA00023015"/>
    </source>
</evidence>
<reference evidence="5 6" key="1">
    <citation type="submission" date="2019-09" db="EMBL/GenBank/DDBJ databases">
        <title>Mumia zhuanghuii sp. nov. isolated from the intestinal contents of plateau pika (Ochotona curzoniae) in the Qinghai-Tibet plateau of China.</title>
        <authorList>
            <person name="Tian Z."/>
        </authorList>
    </citation>
    <scope>NUCLEOTIDE SEQUENCE [LARGE SCALE GENOMIC DNA]</scope>
    <source>
        <strain evidence="6">350</strain>
    </source>
</reference>
<dbReference type="InterPro" id="IPR036390">
    <property type="entry name" value="WH_DNA-bd_sf"/>
</dbReference>
<sequence length="337" mass="36740">MVGLLEYELSGWDFAEVRFALSPINELTLSLRTFREPGRYPVHLPWLRETQTAREKLDVTMLRALTNDALSTPDFLTPRPYSPLTRIDDELRAVARVDDERVRSDLRAIHPGRLPYALRGPADEVRARMMRALRAYWDACFAPWWPRMRAVLQADIVYRGHVTASEGVAAMFGGLSDRITLDGDVVRVRLNSSTRSRRPTRGAGLTLVPSLFTRGASVPIGEDEPPMIMYGVRGAGTLWQAEPRRSPAVLADLLGVARAGLLTALSTPASSTELAGRLGVTTPAVNQHLRAMRDAGLLTSARHGRSVLYLRSELGDALVAGGAVRGGPVALGGTTVG</sequence>
<dbReference type="InterPro" id="IPR045981">
    <property type="entry name" value="DUF5937"/>
</dbReference>
<keyword evidence="3" id="KW-0804">Transcription</keyword>